<evidence type="ECO:0000313" key="2">
    <source>
        <dbReference type="Proteomes" id="UP000322524"/>
    </source>
</evidence>
<dbReference type="STRING" id="79883.GCA_001636495_01024"/>
<dbReference type="Proteomes" id="UP000322524">
    <property type="component" value="Unassembled WGS sequence"/>
</dbReference>
<dbReference type="OrthoDB" id="9789552at2"/>
<comment type="caution">
    <text evidence="1">The sequence shown here is derived from an EMBL/GenBank/DDBJ whole genome shotgun (WGS) entry which is preliminary data.</text>
</comment>
<dbReference type="InterPro" id="IPR025394">
    <property type="entry name" value="DUF4127"/>
</dbReference>
<name>A0A5D4T3E8_9BACI</name>
<evidence type="ECO:0000313" key="1">
    <source>
        <dbReference type="EMBL" id="TYS69819.1"/>
    </source>
</evidence>
<dbReference type="RefSeq" id="WP_148987380.1">
    <property type="nucleotide sequence ID" value="NZ_VTEV01000002.1"/>
</dbReference>
<dbReference type="EMBL" id="VTEV01000002">
    <property type="protein sequence ID" value="TYS69819.1"/>
    <property type="molecule type" value="Genomic_DNA"/>
</dbReference>
<proteinExistence type="predicted"/>
<accession>A0A5D4T3E8</accession>
<protein>
    <submittedName>
        <fullName evidence="1">DUF4127 family protein</fullName>
    </submittedName>
</protein>
<dbReference type="AlphaFoldDB" id="A0A5D4T3E8"/>
<reference evidence="1 2" key="1">
    <citation type="submission" date="2019-08" db="EMBL/GenBank/DDBJ databases">
        <title>Bacillus genomes from the desert of Cuatro Cienegas, Coahuila.</title>
        <authorList>
            <person name="Olmedo-Alvarez G."/>
        </authorList>
    </citation>
    <scope>NUCLEOTIDE SEQUENCE [LARGE SCALE GENOMIC DNA]</scope>
    <source>
        <strain evidence="1 2">CH28_1T</strain>
    </source>
</reference>
<sequence length="509" mass="58183">MMNRKIALIPIDARPVTRELPKQIAKIGGWEVLLPEKEMLGFLKRPGNIKSLSEWLLKVAPQVDGFVLSTDMLAYGGLVPSRINTEELQVILKRLELILHLKKTYPEKPIMAFSATMRISNNYVNEEEKEYWKDYGEEIWQYSYHTHRFVRTECEDSKTTVERLSAVIPTNILQDYLQTRERNFQVNLSLLDQVENGTLDVLVFPQDDTSEYGLNIEEQERLTDYVRKRQLSSKVFIYPGADEVANTLISRLIYTLENVEPPSFFPFYSGETGSHVHAMYEDRPICESVKGQIYAFGSYTVDNASDADIVFAVNVPGKRQGDLALQKFLGEVDTSHRNIGEWISRILHYVKRKKLVGIADVAYANGADPSMLPSLLDKVNLSTLCGFGAWNTAGNTLGTVVAQSAMVYLQKAKPSVPFEDVQARMEQQMVLRLLDDYLYQTIVRQQVRKAVKTDTISDETLLQEVTARFHEEAKVFLEKYSLTYEINDIYLPWNRTFEIGICLEEKGAN</sequence>
<gene>
    <name evidence="1" type="ORF">FZC76_06215</name>
</gene>
<organism evidence="1 2">
    <name type="scientific">Sutcliffiella horikoshii</name>
    <dbReference type="NCBI Taxonomy" id="79883"/>
    <lineage>
        <taxon>Bacteria</taxon>
        <taxon>Bacillati</taxon>
        <taxon>Bacillota</taxon>
        <taxon>Bacilli</taxon>
        <taxon>Bacillales</taxon>
        <taxon>Bacillaceae</taxon>
        <taxon>Sutcliffiella</taxon>
    </lineage>
</organism>
<dbReference type="Pfam" id="PF13552">
    <property type="entry name" value="DUF4127"/>
    <property type="match status" value="1"/>
</dbReference>